<organism evidence="2 3">
    <name type="scientific">Vagococcus silagei</name>
    <dbReference type="NCBI Taxonomy" id="2508885"/>
    <lineage>
        <taxon>Bacteria</taxon>
        <taxon>Bacillati</taxon>
        <taxon>Bacillota</taxon>
        <taxon>Bacilli</taxon>
        <taxon>Lactobacillales</taxon>
        <taxon>Enterococcaceae</taxon>
        <taxon>Vagococcus</taxon>
    </lineage>
</organism>
<dbReference type="InterPro" id="IPR011903">
    <property type="entry name" value="TON_0319-like"/>
</dbReference>
<dbReference type="PANTHER" id="PTHR37170:SF1">
    <property type="entry name" value="GLUTAREDOXIN-LIKE PROTEIN"/>
    <property type="match status" value="1"/>
</dbReference>
<evidence type="ECO:0000313" key="3">
    <source>
        <dbReference type="Proteomes" id="UP000310506"/>
    </source>
</evidence>
<keyword evidence="3" id="KW-1185">Reference proteome</keyword>
<dbReference type="Proteomes" id="UP000310506">
    <property type="component" value="Unassembled WGS sequence"/>
</dbReference>
<name>A0A4S3B215_9ENTE</name>
<comment type="caution">
    <text evidence="2">The sequence shown here is derived from an EMBL/GenBank/DDBJ whole genome shotgun (WGS) entry which is preliminary data.</text>
</comment>
<dbReference type="NCBIfam" id="TIGR02187">
    <property type="entry name" value="PDO_seleno_TRX"/>
    <property type="match status" value="1"/>
</dbReference>
<dbReference type="OrthoDB" id="9806179at2"/>
<protein>
    <submittedName>
        <fullName evidence="2">Glutaredoxin</fullName>
    </submittedName>
</protein>
<evidence type="ECO:0000259" key="1">
    <source>
        <dbReference type="Pfam" id="PF13192"/>
    </source>
</evidence>
<evidence type="ECO:0000313" key="2">
    <source>
        <dbReference type="EMBL" id="THB60277.1"/>
    </source>
</evidence>
<accession>A0A4S3B215</accession>
<sequence>MIIMNSNMKSTIKNELQAVKNTVYIQLYLDEKNSHEALEMIAFTQEIADLHDLIHLEVLDQYDLTQSNNPYQVERTPAIILLNKNKEFLGVKYYGLPAGYEIRSFIQGIIAMSEDKLTISPNVLTRIESINQPVTLKVFITLGCPHCPQAVHNAHKIAMLNKNITAEMIDAQLFADYSSQYQVSGVPKIIINEQFDLLGNVPLTRMLDEIEKL</sequence>
<proteinExistence type="predicted"/>
<dbReference type="AlphaFoldDB" id="A0A4S3B215"/>
<reference evidence="2 3" key="1">
    <citation type="submission" date="2019-01" db="EMBL/GenBank/DDBJ databases">
        <title>Vagococcus silagei sp. nov. isolated from brewer's grain.</title>
        <authorList>
            <person name="Guu J.-R."/>
        </authorList>
    </citation>
    <scope>NUCLEOTIDE SEQUENCE [LARGE SCALE GENOMIC DNA]</scope>
    <source>
        <strain evidence="2 3">2B-2</strain>
    </source>
</reference>
<dbReference type="EMBL" id="SDGV01000030">
    <property type="protein sequence ID" value="THB60277.1"/>
    <property type="molecule type" value="Genomic_DNA"/>
</dbReference>
<dbReference type="Pfam" id="PF13192">
    <property type="entry name" value="Thioredoxin_3"/>
    <property type="match status" value="1"/>
</dbReference>
<dbReference type="Gene3D" id="3.40.30.80">
    <property type="match status" value="1"/>
</dbReference>
<dbReference type="PANTHER" id="PTHR37170">
    <property type="entry name" value="GLUTAREDOXIN-RELATED"/>
    <property type="match status" value="1"/>
</dbReference>
<dbReference type="InterPro" id="IPR036249">
    <property type="entry name" value="Thioredoxin-like_sf"/>
</dbReference>
<gene>
    <name evidence="2" type="ORF">ESZ54_11295</name>
</gene>
<feature type="domain" description="Thioredoxin-like fold" evidence="1">
    <location>
        <begin position="135"/>
        <end position="210"/>
    </location>
</feature>
<dbReference type="InterPro" id="IPR012336">
    <property type="entry name" value="Thioredoxin-like_fold"/>
</dbReference>
<dbReference type="CDD" id="cd02973">
    <property type="entry name" value="TRX_GRX_like"/>
    <property type="match status" value="1"/>
</dbReference>
<dbReference type="SUPFAM" id="SSF52833">
    <property type="entry name" value="Thioredoxin-like"/>
    <property type="match status" value="2"/>
</dbReference>